<dbReference type="EMBL" id="ADNJ02000027">
    <property type="protein sequence ID" value="EFY94249.1"/>
    <property type="molecule type" value="Genomic_DNA"/>
</dbReference>
<organism evidence="2 3">
    <name type="scientific">Metarhizium robertsii (strain ARSEF 23 / ATCC MYA-3075)</name>
    <name type="common">Metarhizium anisopliae (strain ARSEF 23)</name>
    <dbReference type="NCBI Taxonomy" id="655844"/>
    <lineage>
        <taxon>Eukaryota</taxon>
        <taxon>Fungi</taxon>
        <taxon>Dikarya</taxon>
        <taxon>Ascomycota</taxon>
        <taxon>Pezizomycotina</taxon>
        <taxon>Sordariomycetes</taxon>
        <taxon>Hypocreomycetidae</taxon>
        <taxon>Hypocreales</taxon>
        <taxon>Clavicipitaceae</taxon>
        <taxon>Metarhizium</taxon>
    </lineage>
</organism>
<feature type="compositionally biased region" description="Polar residues" evidence="1">
    <location>
        <begin position="63"/>
        <end position="75"/>
    </location>
</feature>
<keyword evidence="3" id="KW-1185">Reference proteome</keyword>
<dbReference type="AlphaFoldDB" id="E9FDD5"/>
<dbReference type="GeneID" id="19264570"/>
<proteinExistence type="predicted"/>
<reference evidence="2 3" key="2">
    <citation type="journal article" date="2014" name="Proc. Natl. Acad. Sci. U.S.A.">
        <title>Trajectory and genomic determinants of fungal-pathogen speciation and host adaptation.</title>
        <authorList>
            <person name="Hu X."/>
            <person name="Xiao G."/>
            <person name="Zheng P."/>
            <person name="Shang Y."/>
            <person name="Su Y."/>
            <person name="Zhang X."/>
            <person name="Liu X."/>
            <person name="Zhan S."/>
            <person name="St Leger R.J."/>
            <person name="Wang C."/>
        </authorList>
    </citation>
    <scope>GENOME REANNOTATION</scope>
    <source>
        <strain evidence="3">ARSEF 23 / ATCC MYA-3075</strain>
    </source>
</reference>
<feature type="region of interest" description="Disordered" evidence="1">
    <location>
        <begin position="57"/>
        <end position="87"/>
    </location>
</feature>
<evidence type="ECO:0000256" key="1">
    <source>
        <dbReference type="SAM" id="MobiDB-lite"/>
    </source>
</evidence>
<protein>
    <submittedName>
        <fullName evidence="2">Uncharacterized protein</fullName>
    </submittedName>
</protein>
<dbReference type="KEGG" id="maj:MAA_10284"/>
<reference evidence="2 3" key="1">
    <citation type="journal article" date="2011" name="PLoS Genet.">
        <title>Genome sequencing and comparative transcriptomics of the model entomopathogenic fungi Metarhizium anisopliae and M. acridum.</title>
        <authorList>
            <person name="Gao Q."/>
            <person name="Jin K."/>
            <person name="Ying S.H."/>
            <person name="Zhang Y."/>
            <person name="Xiao G."/>
            <person name="Shang Y."/>
            <person name="Duan Z."/>
            <person name="Hu X."/>
            <person name="Xie X.Q."/>
            <person name="Zhou G."/>
            <person name="Peng G."/>
            <person name="Luo Z."/>
            <person name="Huang W."/>
            <person name="Wang B."/>
            <person name="Fang W."/>
            <person name="Wang S."/>
            <person name="Zhong Y."/>
            <person name="Ma L.J."/>
            <person name="St Leger R.J."/>
            <person name="Zhao G.P."/>
            <person name="Pei Y."/>
            <person name="Feng M.G."/>
            <person name="Xia Y."/>
            <person name="Wang C."/>
        </authorList>
    </citation>
    <scope>NUCLEOTIDE SEQUENCE [LARGE SCALE GENOMIC DNA]</scope>
    <source>
        <strain evidence="3">ARSEF 23 / ATCC MYA-3075</strain>
    </source>
</reference>
<dbReference type="Proteomes" id="UP000002498">
    <property type="component" value="Unassembled WGS sequence"/>
</dbReference>
<sequence length="87" mass="9725">MVENSTRENWYLFTPGATATWETKDFIHEVLLGGSVDQIWWWEMEIAKEVVESMLAPGDRKPNSQTSLPTCNASTGERARGSNHVGA</sequence>
<evidence type="ECO:0000313" key="2">
    <source>
        <dbReference type="EMBL" id="EFY94249.1"/>
    </source>
</evidence>
<gene>
    <name evidence="2" type="ORF">MAA_10284</name>
</gene>
<dbReference type="HOGENOM" id="CLU_2483841_0_0_1"/>
<comment type="caution">
    <text evidence="2">The sequence shown here is derived from an EMBL/GenBank/DDBJ whole genome shotgun (WGS) entry which is preliminary data.</text>
</comment>
<dbReference type="OrthoDB" id="415590at2759"/>
<dbReference type="RefSeq" id="XP_007826473.1">
    <property type="nucleotide sequence ID" value="XM_007828282.1"/>
</dbReference>
<name>E9FDD5_METRA</name>
<evidence type="ECO:0000313" key="3">
    <source>
        <dbReference type="Proteomes" id="UP000002498"/>
    </source>
</evidence>
<accession>E9FDD5</accession>